<gene>
    <name evidence="1" type="ORF">PVMG_05119</name>
</gene>
<dbReference type="EMBL" id="KQ234996">
    <property type="protein sequence ID" value="KMZ95201.1"/>
    <property type="molecule type" value="Genomic_DNA"/>
</dbReference>
<organism evidence="1 2">
    <name type="scientific">Plasmodium vivax Mauritania I</name>
    <dbReference type="NCBI Taxonomy" id="1035515"/>
    <lineage>
        <taxon>Eukaryota</taxon>
        <taxon>Sar</taxon>
        <taxon>Alveolata</taxon>
        <taxon>Apicomplexa</taxon>
        <taxon>Aconoidasida</taxon>
        <taxon>Haemosporida</taxon>
        <taxon>Plasmodiidae</taxon>
        <taxon>Plasmodium</taxon>
        <taxon>Plasmodium (Plasmodium)</taxon>
    </lineage>
</organism>
<reference evidence="1 2" key="1">
    <citation type="submission" date="2011-08" db="EMBL/GenBank/DDBJ databases">
        <title>The Genome Sequence of Plasmodium vivax Mauritania I.</title>
        <authorList>
            <consortium name="The Broad Institute Genome Sequencing Platform"/>
            <consortium name="The Broad Institute Genome Sequencing Center for Infectious Disease"/>
            <person name="Neafsey D."/>
            <person name="Carlton J."/>
            <person name="Barnwell J."/>
            <person name="Collins W."/>
            <person name="Escalante A."/>
            <person name="Mullikin J."/>
            <person name="Saul A."/>
            <person name="Guigo R."/>
            <person name="Camara F."/>
            <person name="Young S.K."/>
            <person name="Zeng Q."/>
            <person name="Gargeya S."/>
            <person name="Fitzgerald M."/>
            <person name="Haas B."/>
            <person name="Abouelleil A."/>
            <person name="Alvarado L."/>
            <person name="Arachchi H.M."/>
            <person name="Berlin A."/>
            <person name="Brown A."/>
            <person name="Chapman S.B."/>
            <person name="Chen Z."/>
            <person name="Dunbar C."/>
            <person name="Freedman E."/>
            <person name="Gearin G."/>
            <person name="Gellesch M."/>
            <person name="Goldberg J."/>
            <person name="Griggs A."/>
            <person name="Gujja S."/>
            <person name="Heiman D."/>
            <person name="Howarth C."/>
            <person name="Larson L."/>
            <person name="Lui A."/>
            <person name="MacDonald P.J.P."/>
            <person name="Montmayeur A."/>
            <person name="Murphy C."/>
            <person name="Neiman D."/>
            <person name="Pearson M."/>
            <person name="Priest M."/>
            <person name="Roberts A."/>
            <person name="Saif S."/>
            <person name="Shea T."/>
            <person name="Shenoy N."/>
            <person name="Sisk P."/>
            <person name="Stolte C."/>
            <person name="Sykes S."/>
            <person name="Wortman J."/>
            <person name="Nusbaum C."/>
            <person name="Birren B."/>
        </authorList>
    </citation>
    <scope>NUCLEOTIDE SEQUENCE [LARGE SCALE GENOMIC DNA]</scope>
    <source>
        <strain evidence="1 2">Mauritania I</strain>
    </source>
</reference>
<dbReference type="OrthoDB" id="383226at2759"/>
<evidence type="ECO:0008006" key="3">
    <source>
        <dbReference type="Google" id="ProtNLM"/>
    </source>
</evidence>
<dbReference type="Pfam" id="PF05795">
    <property type="entry name" value="Plasmodium_Vir"/>
    <property type="match status" value="1"/>
</dbReference>
<name>A0A0J9TJB9_PLAVI</name>
<dbReference type="InterPro" id="IPR008780">
    <property type="entry name" value="Plasmodium_Vir"/>
</dbReference>
<evidence type="ECO:0000313" key="2">
    <source>
        <dbReference type="Proteomes" id="UP000053776"/>
    </source>
</evidence>
<evidence type="ECO:0000313" key="1">
    <source>
        <dbReference type="EMBL" id="KMZ95201.1"/>
    </source>
</evidence>
<dbReference type="Proteomes" id="UP000053776">
    <property type="component" value="Unassembled WGS sequence"/>
</dbReference>
<sequence>MKYTITNINCSKYMYLDKLNTIINYNSFDKDKENCAYYSHITDEKHQLNGEFWEKNISDTLLNALCYVYIKKRSHNLNTETCKYLYYWLGSKVLTNLRLKGFFFDVITRIYRILNESGLGIVCNRVEYNIYHHNFHMFKLVYDLSVDYHTYKSHFINPNRSCDQDYDDAINSYKFLYNDLRNKCFIERTHDHEEYCNAFNDYFTEDKHAQISSWTCQLRETAEQVHQLGERHSGDAEKAQIPARTEITVGQKHYRPRLLETGQFVEHLSALHPGVHTGNTVMDRPLDHSDDSSPSTIKKSITSAVSAAGVLVPPFIIYNVITIVIVQEDVLFYI</sequence>
<protein>
    <recommendedName>
        <fullName evidence="3">Variable surface protein Vir7-like protein</fullName>
    </recommendedName>
</protein>
<accession>A0A0J9TJB9</accession>
<proteinExistence type="predicted"/>
<dbReference type="AlphaFoldDB" id="A0A0J9TJB9"/>